<dbReference type="STRING" id="395963.Bind_0844"/>
<proteinExistence type="inferred from homology"/>
<dbReference type="Gene3D" id="3.90.550.10">
    <property type="entry name" value="Spore Coat Polysaccharide Biosynthesis Protein SpsA, Chain A"/>
    <property type="match status" value="1"/>
</dbReference>
<dbReference type="GO" id="GO:0016757">
    <property type="term" value="F:glycosyltransferase activity"/>
    <property type="evidence" value="ECO:0007669"/>
    <property type="project" value="UniProtKB-KW"/>
</dbReference>
<sequence>MDVSLCITTRNRPEDLAECLRVAGGSSIPLKQIVVSDDSTDHRSRDLVREQFPKVDYVEGPRKGLGPNRNSAIAAAHGDWILFLDDDARLGVDFLKTLEPLIAAHAGEKIIYSGIEEQIRGKIFPRDQNFLGFQSRPYQADEPLNTLVINAALFPAEVCKTLLFDPRLIYGYDEVDIASRARAAGWRILLCPEAINFHYPSETNRDYYKPHTESARIYVTFKKYYGAQRKPLKALAFLGISLLHSCAHHLKTEGFRGLLSALALHRSAWKQISAWQDEVRQ</sequence>
<dbReference type="InterPro" id="IPR001173">
    <property type="entry name" value="Glyco_trans_2-like"/>
</dbReference>
<evidence type="ECO:0000256" key="2">
    <source>
        <dbReference type="ARBA" id="ARBA00022676"/>
    </source>
</evidence>
<dbReference type="EMBL" id="CP001016">
    <property type="protein sequence ID" value="ACB94494.1"/>
    <property type="molecule type" value="Genomic_DNA"/>
</dbReference>
<dbReference type="Pfam" id="PF00535">
    <property type="entry name" value="Glycos_transf_2"/>
    <property type="match status" value="1"/>
</dbReference>
<name>B2IHH3_BEII9</name>
<dbReference type="CAZy" id="GT2">
    <property type="family name" value="Glycosyltransferase Family 2"/>
</dbReference>
<dbReference type="RefSeq" id="WP_012383851.1">
    <property type="nucleotide sequence ID" value="NC_010581.1"/>
</dbReference>
<evidence type="ECO:0000313" key="5">
    <source>
        <dbReference type="EMBL" id="ACB94494.1"/>
    </source>
</evidence>
<evidence type="ECO:0000256" key="1">
    <source>
        <dbReference type="ARBA" id="ARBA00006739"/>
    </source>
</evidence>
<reference evidence="5 6" key="2">
    <citation type="journal article" date="2010" name="J. Bacteriol.">
        <title>Complete genome sequence of Beijerinckia indica subsp. indica.</title>
        <authorList>
            <person name="Tamas I."/>
            <person name="Dedysh S.N."/>
            <person name="Liesack W."/>
            <person name="Stott M.B."/>
            <person name="Alam M."/>
            <person name="Murrell J.C."/>
            <person name="Dunfield P.F."/>
        </authorList>
    </citation>
    <scope>NUCLEOTIDE SEQUENCE [LARGE SCALE GENOMIC DNA]</scope>
    <source>
        <strain evidence="6">ATCC 9039 / DSM 1715 / NCIMB 8712</strain>
    </source>
</reference>
<reference evidence="6" key="1">
    <citation type="submission" date="2008-03" db="EMBL/GenBank/DDBJ databases">
        <title>Complete sequence of chromosome of Beijerinckia indica subsp. indica ATCC 9039.</title>
        <authorList>
            <consortium name="US DOE Joint Genome Institute"/>
            <person name="Copeland A."/>
            <person name="Lucas S."/>
            <person name="Lapidus A."/>
            <person name="Glavina del Rio T."/>
            <person name="Dalin E."/>
            <person name="Tice H."/>
            <person name="Bruce D."/>
            <person name="Goodwin L."/>
            <person name="Pitluck S."/>
            <person name="LaButti K."/>
            <person name="Schmutz J."/>
            <person name="Larimer F."/>
            <person name="Land M."/>
            <person name="Hauser L."/>
            <person name="Kyrpides N."/>
            <person name="Mikhailova N."/>
            <person name="Dunfield P.F."/>
            <person name="Dedysh S.N."/>
            <person name="Liesack W."/>
            <person name="Saw J.H."/>
            <person name="Alam M."/>
            <person name="Chen Y."/>
            <person name="Murrell J.C."/>
            <person name="Richardson P."/>
        </authorList>
    </citation>
    <scope>NUCLEOTIDE SEQUENCE [LARGE SCALE GENOMIC DNA]</scope>
    <source>
        <strain evidence="6">ATCC 9039 / DSM 1715 / NCIMB 8712</strain>
    </source>
</reference>
<protein>
    <submittedName>
        <fullName evidence="5">Glycosyl transferase family 2</fullName>
    </submittedName>
</protein>
<keyword evidence="2" id="KW-0328">Glycosyltransferase</keyword>
<dbReference type="eggNOG" id="COG1216">
    <property type="taxonomic scope" value="Bacteria"/>
</dbReference>
<evidence type="ECO:0000313" key="6">
    <source>
        <dbReference type="Proteomes" id="UP000001695"/>
    </source>
</evidence>
<keyword evidence="6" id="KW-1185">Reference proteome</keyword>
<dbReference type="SUPFAM" id="SSF53448">
    <property type="entry name" value="Nucleotide-diphospho-sugar transferases"/>
    <property type="match status" value="1"/>
</dbReference>
<organism evidence="5 6">
    <name type="scientific">Beijerinckia indica subsp. indica (strain ATCC 9039 / DSM 1715 / NCIMB 8712)</name>
    <dbReference type="NCBI Taxonomy" id="395963"/>
    <lineage>
        <taxon>Bacteria</taxon>
        <taxon>Pseudomonadati</taxon>
        <taxon>Pseudomonadota</taxon>
        <taxon>Alphaproteobacteria</taxon>
        <taxon>Hyphomicrobiales</taxon>
        <taxon>Beijerinckiaceae</taxon>
        <taxon>Beijerinckia</taxon>
    </lineage>
</organism>
<dbReference type="PANTHER" id="PTHR43179:SF12">
    <property type="entry name" value="GALACTOFURANOSYLTRANSFERASE GLFT2"/>
    <property type="match status" value="1"/>
</dbReference>
<feature type="domain" description="Glycosyltransferase 2-like" evidence="4">
    <location>
        <begin position="4"/>
        <end position="129"/>
    </location>
</feature>
<dbReference type="HOGENOM" id="CLU_949333_0_0_5"/>
<gene>
    <name evidence="5" type="ordered locus">Bind_0844</name>
</gene>
<dbReference type="KEGG" id="bid:Bind_0844"/>
<dbReference type="OrthoDB" id="9801954at2"/>
<dbReference type="AlphaFoldDB" id="B2IHH3"/>
<dbReference type="InterPro" id="IPR029044">
    <property type="entry name" value="Nucleotide-diphossugar_trans"/>
</dbReference>
<dbReference type="Proteomes" id="UP000001695">
    <property type="component" value="Chromosome"/>
</dbReference>
<keyword evidence="3 5" id="KW-0808">Transferase</keyword>
<evidence type="ECO:0000256" key="3">
    <source>
        <dbReference type="ARBA" id="ARBA00022679"/>
    </source>
</evidence>
<accession>B2IHH3</accession>
<dbReference type="PANTHER" id="PTHR43179">
    <property type="entry name" value="RHAMNOSYLTRANSFERASE WBBL"/>
    <property type="match status" value="1"/>
</dbReference>
<evidence type="ECO:0000259" key="4">
    <source>
        <dbReference type="Pfam" id="PF00535"/>
    </source>
</evidence>
<comment type="similarity">
    <text evidence="1">Belongs to the glycosyltransferase 2 family.</text>
</comment>